<organism evidence="2 3">
    <name type="scientific">Schaalia hyovaginalis</name>
    <dbReference type="NCBI Taxonomy" id="29316"/>
    <lineage>
        <taxon>Bacteria</taxon>
        <taxon>Bacillati</taxon>
        <taxon>Actinomycetota</taxon>
        <taxon>Actinomycetes</taxon>
        <taxon>Actinomycetales</taxon>
        <taxon>Actinomycetaceae</taxon>
        <taxon>Schaalia</taxon>
    </lineage>
</organism>
<evidence type="ECO:0000313" key="1">
    <source>
        <dbReference type="EMBL" id="MBB6333837.1"/>
    </source>
</evidence>
<dbReference type="AlphaFoldDB" id="A0A923IXM0"/>
<evidence type="ECO:0000313" key="3">
    <source>
        <dbReference type="Proteomes" id="UP000617426"/>
    </source>
</evidence>
<dbReference type="EMBL" id="JACHMK010000001">
    <property type="protein sequence ID" value="MBB6335197.1"/>
    <property type="molecule type" value="Genomic_DNA"/>
</dbReference>
<sequence>MSVIHRPAPGARIVATIEGHDLTITGPTAHTLDEWEQAGPALHIPSIVVRDLEDAERLATALKEYTRDRKRWTAHHGTRQPIE</sequence>
<dbReference type="Proteomes" id="UP000617426">
    <property type="component" value="Unassembled WGS sequence"/>
</dbReference>
<gene>
    <name evidence="1" type="ORF">HD592_000402</name>
    <name evidence="2" type="ORF">HD592_001762</name>
</gene>
<keyword evidence="3" id="KW-1185">Reference proteome</keyword>
<proteinExistence type="predicted"/>
<protein>
    <submittedName>
        <fullName evidence="2">Uncharacterized protein</fullName>
    </submittedName>
</protein>
<dbReference type="EMBL" id="JACHMK010000001">
    <property type="protein sequence ID" value="MBB6333837.1"/>
    <property type="molecule type" value="Genomic_DNA"/>
</dbReference>
<comment type="caution">
    <text evidence="2">The sequence shown here is derived from an EMBL/GenBank/DDBJ whole genome shotgun (WGS) entry which is preliminary data.</text>
</comment>
<evidence type="ECO:0000313" key="2">
    <source>
        <dbReference type="EMBL" id="MBB6335197.1"/>
    </source>
</evidence>
<dbReference type="RefSeq" id="WP_184451500.1">
    <property type="nucleotide sequence ID" value="NZ_JACHMK010000001.1"/>
</dbReference>
<name>A0A923IXM0_9ACTO</name>
<reference evidence="2" key="1">
    <citation type="submission" date="2020-08" db="EMBL/GenBank/DDBJ databases">
        <title>Sequencing the genomes of 1000 actinobacteria strains.</title>
        <authorList>
            <person name="Klenk H.-P."/>
        </authorList>
    </citation>
    <scope>NUCLEOTIDE SEQUENCE</scope>
    <source>
        <strain evidence="2">DSM 10695</strain>
    </source>
</reference>
<accession>A0A923IXM0</accession>